<reference evidence="2" key="1">
    <citation type="submission" date="2020-09" db="EMBL/GenBank/DDBJ databases">
        <authorList>
            <person name="Kim M.K."/>
        </authorList>
    </citation>
    <scope>NUCLEOTIDE SEQUENCE</scope>
    <source>
        <strain evidence="2">BT702</strain>
    </source>
</reference>
<keyword evidence="1" id="KW-0812">Transmembrane</keyword>
<dbReference type="EMBL" id="JACWZY010000023">
    <property type="protein sequence ID" value="MBD2703670.1"/>
    <property type="molecule type" value="Genomic_DNA"/>
</dbReference>
<feature type="transmembrane region" description="Helical" evidence="1">
    <location>
        <begin position="146"/>
        <end position="167"/>
    </location>
</feature>
<gene>
    <name evidence="2" type="ORF">IC229_23700</name>
</gene>
<organism evidence="2 3">
    <name type="scientific">Spirosoma profusum</name>
    <dbReference type="NCBI Taxonomy" id="2771354"/>
    <lineage>
        <taxon>Bacteria</taxon>
        <taxon>Pseudomonadati</taxon>
        <taxon>Bacteroidota</taxon>
        <taxon>Cytophagia</taxon>
        <taxon>Cytophagales</taxon>
        <taxon>Cytophagaceae</taxon>
        <taxon>Spirosoma</taxon>
    </lineage>
</organism>
<dbReference type="RefSeq" id="WP_190889513.1">
    <property type="nucleotide sequence ID" value="NZ_JACWZY010000023.1"/>
</dbReference>
<protein>
    <submittedName>
        <fullName evidence="2">PepSY domain-containing protein</fullName>
    </submittedName>
</protein>
<feature type="transmembrane region" description="Helical" evidence="1">
    <location>
        <begin position="338"/>
        <end position="359"/>
    </location>
</feature>
<evidence type="ECO:0000256" key="1">
    <source>
        <dbReference type="SAM" id="Phobius"/>
    </source>
</evidence>
<dbReference type="PANTHER" id="PTHR34219:SF3">
    <property type="entry name" value="BLL7967 PROTEIN"/>
    <property type="match status" value="1"/>
</dbReference>
<keyword evidence="1" id="KW-1133">Transmembrane helix</keyword>
<evidence type="ECO:0000313" key="3">
    <source>
        <dbReference type="Proteomes" id="UP000598820"/>
    </source>
</evidence>
<evidence type="ECO:0000313" key="2">
    <source>
        <dbReference type="EMBL" id="MBD2703670.1"/>
    </source>
</evidence>
<dbReference type="Pfam" id="PF03929">
    <property type="entry name" value="PepSY_TM"/>
    <property type="match status" value="1"/>
</dbReference>
<sequence>MSTTKQVKTWFNIHKWTSLICTAFLLMLCLTGLPLIFHEEFESLDPKLAPEMPANTPKASLDQLVETGLKLNPDKVIRFLYWDDHQPNTVSLSLSDSLMAPPGNFKLVVLDERTANVLEAPNIQEGFMYTMLQLHTDMFMGIGGKLFLGLMGILFVLAIISGLMLYGPIMKRFDFGMVRSEKSTRLKWLDLHNLLGVVTIAWATVVGFTGVINTLSEVVLGLWQLDQLSEMTAPYKNAAPLTGKLSSLDAAFDVARKAAPEMEPYLVAYPGTAFTSKHHYAVFAKGKTPLTERLIKPALIDAKTGKLTDMRDMPWYVNTLFISQPLHFGDYGGLPLKIIWALFDMITIVVLISGLYLWFARNKATKAQIARMDKSKSTKTSQQVEDAEILTLSLQEGEKND</sequence>
<comment type="caution">
    <text evidence="2">The sequence shown here is derived from an EMBL/GenBank/DDBJ whole genome shotgun (WGS) entry which is preliminary data.</text>
</comment>
<feature type="transmembrane region" description="Helical" evidence="1">
    <location>
        <begin position="188"/>
        <end position="212"/>
    </location>
</feature>
<dbReference type="Proteomes" id="UP000598820">
    <property type="component" value="Unassembled WGS sequence"/>
</dbReference>
<feature type="transmembrane region" description="Helical" evidence="1">
    <location>
        <begin position="16"/>
        <end position="37"/>
    </location>
</feature>
<proteinExistence type="predicted"/>
<accession>A0A926Y4S5</accession>
<dbReference type="PANTHER" id="PTHR34219">
    <property type="entry name" value="IRON-REGULATED INNER MEMBRANE PROTEIN-RELATED"/>
    <property type="match status" value="1"/>
</dbReference>
<dbReference type="InterPro" id="IPR005625">
    <property type="entry name" value="PepSY-ass_TM"/>
</dbReference>
<keyword evidence="3" id="KW-1185">Reference proteome</keyword>
<name>A0A926Y4S5_9BACT</name>
<keyword evidence="1" id="KW-0472">Membrane</keyword>
<dbReference type="AlphaFoldDB" id="A0A926Y4S5"/>